<keyword evidence="2" id="KW-0732">Signal</keyword>
<evidence type="ECO:0000313" key="4">
    <source>
        <dbReference type="EMBL" id="MDQ7174685.1"/>
    </source>
</evidence>
<proteinExistence type="predicted"/>
<reference evidence="4 7" key="3">
    <citation type="submission" date="2023-08" db="EMBL/GenBank/DDBJ databases">
        <title>Whole genome sequencing of Staphylococcus chromogenes NNSch 2386.</title>
        <authorList>
            <person name="Kropotov V.S."/>
            <person name="Boriskina E.V."/>
            <person name="Gordinskaya N.A."/>
            <person name="Shkurkina I.S."/>
            <person name="Kryazhev D.V."/>
            <person name="Alekseeva A.E."/>
            <person name="Makhova M.A."/>
        </authorList>
    </citation>
    <scope>NUCLEOTIDE SEQUENCE [LARGE SCALE GENOMIC DNA]</scope>
    <source>
        <strain evidence="4 7">NNSch 2386</strain>
    </source>
</reference>
<dbReference type="RefSeq" id="WP_105965811.1">
    <property type="nucleotide sequence ID" value="NZ_JAHCOG010000008.1"/>
</dbReference>
<organism evidence="5 6">
    <name type="scientific">Staphylococcus chromogenes</name>
    <name type="common">Staphylococcus hyicus subsp. chromogenes</name>
    <dbReference type="NCBI Taxonomy" id="46126"/>
    <lineage>
        <taxon>Bacteria</taxon>
        <taxon>Bacillati</taxon>
        <taxon>Bacillota</taxon>
        <taxon>Bacilli</taxon>
        <taxon>Bacillales</taxon>
        <taxon>Staphylococcaceae</taxon>
        <taxon>Staphylococcus</taxon>
    </lineage>
</organism>
<evidence type="ECO:0000313" key="5">
    <source>
        <dbReference type="EMBL" id="PTG13491.1"/>
    </source>
</evidence>
<evidence type="ECO:0000256" key="2">
    <source>
        <dbReference type="SAM" id="SignalP"/>
    </source>
</evidence>
<comment type="caution">
    <text evidence="5">The sequence shown here is derived from an EMBL/GenBank/DDBJ whole genome shotgun (WGS) entry which is preliminary data.</text>
</comment>
<name>A0AAE5SZT8_STACR</name>
<dbReference type="Pfam" id="PF01476">
    <property type="entry name" value="LysM"/>
    <property type="match status" value="1"/>
</dbReference>
<feature type="region of interest" description="Disordered" evidence="1">
    <location>
        <begin position="159"/>
        <end position="180"/>
    </location>
</feature>
<dbReference type="CDD" id="cd00118">
    <property type="entry name" value="LysM"/>
    <property type="match status" value="1"/>
</dbReference>
<dbReference type="InterPro" id="IPR023346">
    <property type="entry name" value="Lysozyme-like_dom_sf"/>
</dbReference>
<feature type="chain" id="PRO_5043280278" evidence="2">
    <location>
        <begin position="26"/>
        <end position="268"/>
    </location>
</feature>
<feature type="domain" description="LysM" evidence="3">
    <location>
        <begin position="36"/>
        <end position="79"/>
    </location>
</feature>
<accession>A0AAE5SZT8</accession>
<dbReference type="EMBL" id="PZBZ01000036">
    <property type="protein sequence ID" value="PTG13491.1"/>
    <property type="molecule type" value="Genomic_DNA"/>
</dbReference>
<protein>
    <submittedName>
        <fullName evidence="5">LysM peptidoglycan-binding domain-containing protein</fullName>
    </submittedName>
</protein>
<dbReference type="Proteomes" id="UP001240157">
    <property type="component" value="Unassembled WGS sequence"/>
</dbReference>
<feature type="compositionally biased region" description="Polar residues" evidence="1">
    <location>
        <begin position="165"/>
        <end position="180"/>
    </location>
</feature>
<dbReference type="AlphaFoldDB" id="A0AAE5SZT8"/>
<reference evidence="5 6" key="1">
    <citation type="journal article" date="2016" name="Front. Microbiol.">
        <title>Comprehensive Phylogenetic Analysis of Bovine Non-aureus Staphylococci Species Based on Whole-Genome Sequencing.</title>
        <authorList>
            <person name="Naushad S."/>
            <person name="Barkema H.W."/>
            <person name="Luby C."/>
            <person name="Condas L.A."/>
            <person name="Nobrega D.B."/>
            <person name="Carson D.A."/>
            <person name="De Buck J."/>
        </authorList>
    </citation>
    <scope>NUCLEOTIDE SEQUENCE [LARGE SCALE GENOMIC DNA]</scope>
    <source>
        <strain evidence="5 6">SNUC 505</strain>
    </source>
</reference>
<dbReference type="InterPro" id="IPR018392">
    <property type="entry name" value="LysM"/>
</dbReference>
<dbReference type="Proteomes" id="UP000242704">
    <property type="component" value="Unassembled WGS sequence"/>
</dbReference>
<dbReference type="EMBL" id="JAVGJF010000004">
    <property type="protein sequence ID" value="MDQ7174685.1"/>
    <property type="molecule type" value="Genomic_DNA"/>
</dbReference>
<gene>
    <name evidence="5" type="ORF">BU653_07575</name>
    <name evidence="4" type="ORF">RCF65_01635</name>
</gene>
<reference evidence="5" key="2">
    <citation type="submission" date="2018-03" db="EMBL/GenBank/DDBJ databases">
        <authorList>
            <person name="Naushad S."/>
        </authorList>
    </citation>
    <scope>NUCLEOTIDE SEQUENCE</scope>
    <source>
        <strain evidence="5">SNUC 505</strain>
    </source>
</reference>
<evidence type="ECO:0000256" key="1">
    <source>
        <dbReference type="SAM" id="MobiDB-lite"/>
    </source>
</evidence>
<feature type="signal peptide" evidence="2">
    <location>
        <begin position="1"/>
        <end position="25"/>
    </location>
</feature>
<sequence length="268" mass="28815">MKKLLLASTTVGLLAASQFATNAEAAPQTQSQLQEGVHIIQWGDTLNKISEKYDVTVDQLKKWNNLESDVIYAGDKLYVTEAAAAAHGYAASSDFIVPTSNNNQVYTSYNHFAYSVEPTSYNQSYTTVTPAASTSNNTYTTYEAPVTQSVSNTNTTVTTKTTSNYQAPPTTKATSNYKAPTTAGSGSVYEQFINAGGSAAMWNAIVLPESGGNPNIVSPNGYRGLGQTKEAWGTGSVATQTQGMLNYANTRYGSVERAIQFRQANGWW</sequence>
<dbReference type="Gene3D" id="3.10.350.10">
    <property type="entry name" value="LysM domain"/>
    <property type="match status" value="1"/>
</dbReference>
<dbReference type="PROSITE" id="PS51782">
    <property type="entry name" value="LYSM"/>
    <property type="match status" value="1"/>
</dbReference>
<dbReference type="InterPro" id="IPR036779">
    <property type="entry name" value="LysM_dom_sf"/>
</dbReference>
<evidence type="ECO:0000313" key="7">
    <source>
        <dbReference type="Proteomes" id="UP001240157"/>
    </source>
</evidence>
<evidence type="ECO:0000259" key="3">
    <source>
        <dbReference type="PROSITE" id="PS51782"/>
    </source>
</evidence>
<dbReference type="SUPFAM" id="SSF53955">
    <property type="entry name" value="Lysozyme-like"/>
    <property type="match status" value="1"/>
</dbReference>
<dbReference type="SUPFAM" id="SSF54106">
    <property type="entry name" value="LysM domain"/>
    <property type="match status" value="1"/>
</dbReference>
<dbReference type="SMART" id="SM00257">
    <property type="entry name" value="LysM"/>
    <property type="match status" value="1"/>
</dbReference>
<evidence type="ECO:0000313" key="6">
    <source>
        <dbReference type="Proteomes" id="UP000242704"/>
    </source>
</evidence>